<evidence type="ECO:0000256" key="1">
    <source>
        <dbReference type="SAM" id="MobiDB-lite"/>
    </source>
</evidence>
<feature type="compositionally biased region" description="Low complexity" evidence="1">
    <location>
        <begin position="305"/>
        <end position="314"/>
    </location>
</feature>
<name>A0ABN9T248_9DINO</name>
<evidence type="ECO:0000313" key="3">
    <source>
        <dbReference type="Proteomes" id="UP001189429"/>
    </source>
</evidence>
<comment type="caution">
    <text evidence="2">The sequence shown here is derived from an EMBL/GenBank/DDBJ whole genome shotgun (WGS) entry which is preliminary data.</text>
</comment>
<accession>A0ABN9T248</accession>
<feature type="compositionally biased region" description="Gly residues" evidence="1">
    <location>
        <begin position="291"/>
        <end position="301"/>
    </location>
</feature>
<evidence type="ECO:0000313" key="2">
    <source>
        <dbReference type="EMBL" id="CAK0839007.1"/>
    </source>
</evidence>
<protein>
    <submittedName>
        <fullName evidence="2">Uncharacterized protein</fullName>
    </submittedName>
</protein>
<dbReference type="EMBL" id="CAUYUJ010014261">
    <property type="protein sequence ID" value="CAK0839007.1"/>
    <property type="molecule type" value="Genomic_DNA"/>
</dbReference>
<feature type="region of interest" description="Disordered" evidence="1">
    <location>
        <begin position="276"/>
        <end position="314"/>
    </location>
</feature>
<dbReference type="Proteomes" id="UP001189429">
    <property type="component" value="Unassembled WGS sequence"/>
</dbReference>
<keyword evidence="3" id="KW-1185">Reference proteome</keyword>
<reference evidence="2" key="1">
    <citation type="submission" date="2023-10" db="EMBL/GenBank/DDBJ databases">
        <authorList>
            <person name="Chen Y."/>
            <person name="Shah S."/>
            <person name="Dougan E. K."/>
            <person name="Thang M."/>
            <person name="Chan C."/>
        </authorList>
    </citation>
    <scope>NUCLEOTIDE SEQUENCE [LARGE SCALE GENOMIC DNA]</scope>
</reference>
<gene>
    <name evidence="2" type="ORF">PCOR1329_LOCUS34801</name>
</gene>
<organism evidence="2 3">
    <name type="scientific">Prorocentrum cordatum</name>
    <dbReference type="NCBI Taxonomy" id="2364126"/>
    <lineage>
        <taxon>Eukaryota</taxon>
        <taxon>Sar</taxon>
        <taxon>Alveolata</taxon>
        <taxon>Dinophyceae</taxon>
        <taxon>Prorocentrales</taxon>
        <taxon>Prorocentraceae</taxon>
        <taxon>Prorocentrum</taxon>
    </lineage>
</organism>
<sequence length="314" mass="34959">MPDDIDSRPRFSGETKVLVDALAPAVQDIGRSWIKYDDNPLANKAKLDTNQIKASHGVLAALRSVQHNLSFKKTQMQDVVRGLLTRFADKPEWQLKAETKHPQTAWVRELPWHLQVEDKTASSKPNASVTWLYYWAPSMRKAHRYPDKKNGEKKKEICSIVRVPERCGVLPTDSVIAEWPDGSTWEVADCTIEQFIGTTRPRTGGPSSSGGDEYWEGEHAITHNKLVCKFRADRSPLFSLYEQQAQILQDAWNIIHSIAIDYSKDSIKKENLKQIRNDRSQGGISPDGVSGTAGDGGGGRRGAAAKRPAACQAN</sequence>
<proteinExistence type="predicted"/>